<feature type="transmembrane region" description="Helical" evidence="7">
    <location>
        <begin position="95"/>
        <end position="114"/>
    </location>
</feature>
<proteinExistence type="inferred from homology"/>
<dbReference type="Proteomes" id="UP001623330">
    <property type="component" value="Unassembled WGS sequence"/>
</dbReference>
<feature type="transmembrane region" description="Helical" evidence="7">
    <location>
        <begin position="66"/>
        <end position="88"/>
    </location>
</feature>
<feature type="compositionally biased region" description="Basic and acidic residues" evidence="6">
    <location>
        <begin position="572"/>
        <end position="589"/>
    </location>
</feature>
<dbReference type="PANTHER" id="PTHR30520">
    <property type="entry name" value="FORMATE TRANSPORTER-RELATED"/>
    <property type="match status" value="1"/>
</dbReference>
<keyword evidence="9" id="KW-1185">Reference proteome</keyword>
<feature type="transmembrane region" description="Helical" evidence="7">
    <location>
        <begin position="161"/>
        <end position="181"/>
    </location>
</feature>
<comment type="subcellular location">
    <subcellularLocation>
        <location evidence="1">Membrane</location>
        <topology evidence="1">Multi-pass membrane protein</topology>
    </subcellularLocation>
</comment>
<feature type="region of interest" description="Disordered" evidence="6">
    <location>
        <begin position="284"/>
        <end position="390"/>
    </location>
</feature>
<comment type="similarity">
    <text evidence="5">Belongs to the FNT transporter (TC 1.A.16) family.</text>
</comment>
<evidence type="ECO:0000256" key="6">
    <source>
        <dbReference type="SAM" id="MobiDB-lite"/>
    </source>
</evidence>
<protein>
    <submittedName>
        <fullName evidence="8">Uncharacterized protein</fullName>
    </submittedName>
</protein>
<keyword evidence="4 7" id="KW-0472">Membrane</keyword>
<feature type="transmembrane region" description="Helical" evidence="7">
    <location>
        <begin position="193"/>
        <end position="213"/>
    </location>
</feature>
<accession>A0ABR4NN22</accession>
<keyword evidence="2 7" id="KW-0812">Transmembrane</keyword>
<evidence type="ECO:0000256" key="2">
    <source>
        <dbReference type="ARBA" id="ARBA00022692"/>
    </source>
</evidence>
<evidence type="ECO:0000256" key="4">
    <source>
        <dbReference type="ARBA" id="ARBA00023136"/>
    </source>
</evidence>
<dbReference type="InterPro" id="IPR000292">
    <property type="entry name" value="For/NO2_transpt"/>
</dbReference>
<name>A0ABR4NN22_9SACH</name>
<gene>
    <name evidence="8" type="ORF">RNJ44_02293</name>
</gene>
<feature type="transmembrane region" description="Helical" evidence="7">
    <location>
        <begin position="120"/>
        <end position="140"/>
    </location>
</feature>
<evidence type="ECO:0000313" key="9">
    <source>
        <dbReference type="Proteomes" id="UP001623330"/>
    </source>
</evidence>
<evidence type="ECO:0000313" key="8">
    <source>
        <dbReference type="EMBL" id="KAL3229206.1"/>
    </source>
</evidence>
<comment type="caution">
    <text evidence="8">The sequence shown here is derived from an EMBL/GenBank/DDBJ whole genome shotgun (WGS) entry which is preliminary data.</text>
</comment>
<dbReference type="Gene3D" id="1.20.1080.10">
    <property type="entry name" value="Glycerol uptake facilitator protein"/>
    <property type="match status" value="1"/>
</dbReference>
<evidence type="ECO:0000256" key="3">
    <source>
        <dbReference type="ARBA" id="ARBA00022989"/>
    </source>
</evidence>
<feature type="transmembrane region" description="Helical" evidence="7">
    <location>
        <begin position="32"/>
        <end position="54"/>
    </location>
</feature>
<evidence type="ECO:0000256" key="7">
    <source>
        <dbReference type="SAM" id="Phobius"/>
    </source>
</evidence>
<feature type="region of interest" description="Disordered" evidence="6">
    <location>
        <begin position="569"/>
        <end position="589"/>
    </location>
</feature>
<feature type="region of interest" description="Disordered" evidence="6">
    <location>
        <begin position="521"/>
        <end position="542"/>
    </location>
</feature>
<evidence type="ECO:0000256" key="1">
    <source>
        <dbReference type="ARBA" id="ARBA00004141"/>
    </source>
</evidence>
<dbReference type="InterPro" id="IPR023271">
    <property type="entry name" value="Aquaporin-like"/>
</dbReference>
<dbReference type="InterPro" id="IPR024002">
    <property type="entry name" value="For/NO2_transpt_CS"/>
</dbReference>
<sequence length="616" mass="68595">MVDDTYYITPHEAALALVATAMKKARLTLDALALNCILGGVVFSAGPLMFLAVHSESPELWDQNPGVLVVLGSMVISIGLFYVVILGADLFNSNVLFFSVAFFRGAVSIWDVLLSWFFSWIGNIAGSLFVCYVIVFLSGIGRSPEWKASSIALSEQKAKAAFMETFLKSIGGNFFVAMAIYLQLLSKPFHVKFLAILMSIFTLACIGFTHVVADETILFIGMLNGADVSVGKYIWKLLIPASVGNMIGGVAFGLYIPFYLHLTVVERDQKKLLLPEYEERDEQPELNVDSRVVRVPREEAEEDDDDDEDSSDRENYLSEKLGQGDSSETTDTDVHPYLEPVRTTASRPVSDISLNTSDGSIPLSTISDNRFRSTSHPNMSVNRTMSSSHALRYTKTSPVLRRRKNVMRSPPGVFPVRGMGQPLTKERTIQNPYYTERNKDKIMRSATRISDQITRDELRQDNSDEHDHENYLRLVKTIEAEEAKKYKHSGGYNVLENKPGARLEKVVTGFVRRSRSRASNDIEADGIDPRKNGGSQDLFPHNSISAAKNYGQEEARSVSHNIESMFKNMPKAFERSERPTNSSDIEKELSKAGISRKAANAANTVAGMENYSDLED</sequence>
<evidence type="ECO:0000256" key="5">
    <source>
        <dbReference type="ARBA" id="ARBA00049660"/>
    </source>
</evidence>
<keyword evidence="3 7" id="KW-1133">Transmembrane helix</keyword>
<dbReference type="Pfam" id="PF01226">
    <property type="entry name" value="Form_Nir_trans"/>
    <property type="match status" value="1"/>
</dbReference>
<dbReference type="EMBL" id="JBEVYD010000012">
    <property type="protein sequence ID" value="KAL3229206.1"/>
    <property type="molecule type" value="Genomic_DNA"/>
</dbReference>
<feature type="transmembrane region" description="Helical" evidence="7">
    <location>
        <begin position="234"/>
        <end position="260"/>
    </location>
</feature>
<dbReference type="PROSITE" id="PS01005">
    <property type="entry name" value="FORMATE_NITRITE_TP_1"/>
    <property type="match status" value="1"/>
</dbReference>
<reference evidence="8 9" key="1">
    <citation type="submission" date="2024-05" db="EMBL/GenBank/DDBJ databases">
        <title>Long read based assembly of the Candida bracarensis genome reveals expanded adhesin content.</title>
        <authorList>
            <person name="Marcet-Houben M."/>
            <person name="Ksiezopolska E."/>
            <person name="Gabaldon T."/>
        </authorList>
    </citation>
    <scope>NUCLEOTIDE SEQUENCE [LARGE SCALE GENOMIC DNA]</scope>
    <source>
        <strain evidence="8 9">CBM6</strain>
    </source>
</reference>
<dbReference type="PANTHER" id="PTHR30520:SF6">
    <property type="entry name" value="FORMATE_NITRATE FAMILY TRANSPORTER (EUROFUNG)"/>
    <property type="match status" value="1"/>
</dbReference>
<organism evidence="8 9">
    <name type="scientific">Nakaseomyces bracarensis</name>
    <dbReference type="NCBI Taxonomy" id="273131"/>
    <lineage>
        <taxon>Eukaryota</taxon>
        <taxon>Fungi</taxon>
        <taxon>Dikarya</taxon>
        <taxon>Ascomycota</taxon>
        <taxon>Saccharomycotina</taxon>
        <taxon>Saccharomycetes</taxon>
        <taxon>Saccharomycetales</taxon>
        <taxon>Saccharomycetaceae</taxon>
        <taxon>Nakaseomyces</taxon>
    </lineage>
</organism>
<feature type="compositionally biased region" description="Acidic residues" evidence="6">
    <location>
        <begin position="299"/>
        <end position="311"/>
    </location>
</feature>
<feature type="compositionally biased region" description="Polar residues" evidence="6">
    <location>
        <begin position="343"/>
        <end position="390"/>
    </location>
</feature>